<sequence length="259" mass="26007">MPATTAAAAAATGGDGGDGRGLLMRAGEAVVRAAATMASAGLHVRGPEFAALQAAALSAVGGLLPGLAAGSDGDNNATAIAEAVVALVRSCWESAASEGGGDGREVVPVSAGRLLLSLNTVLPPSSLEASQAVAALLKQSSQVAATLPVAARVLLYSSLSAFLMPPRLLHGDMGKVNDLEGRSRAYSELVTPVLGPFSAALAGWQGWTGPPPWPGFSDEGVSRELSCSCRVLSRLCRTFVSTPAKVSTCYAHQPTAGGE</sequence>
<reference evidence="1 2" key="1">
    <citation type="journal article" date="2010" name="Nature">
        <title>The Ectocarpus genome and the independent evolution of multicellularity in brown algae.</title>
        <authorList>
            <person name="Cock J.M."/>
            <person name="Sterck L."/>
            <person name="Rouze P."/>
            <person name="Scornet D."/>
            <person name="Allen A.E."/>
            <person name="Amoutzias G."/>
            <person name="Anthouard V."/>
            <person name="Artiguenave F."/>
            <person name="Aury J.M."/>
            <person name="Badger J.H."/>
            <person name="Beszteri B."/>
            <person name="Billiau K."/>
            <person name="Bonnet E."/>
            <person name="Bothwell J.H."/>
            <person name="Bowler C."/>
            <person name="Boyen C."/>
            <person name="Brownlee C."/>
            <person name="Carrano C.J."/>
            <person name="Charrier B."/>
            <person name="Cho G.Y."/>
            <person name="Coelho S.M."/>
            <person name="Collen J."/>
            <person name="Corre E."/>
            <person name="Da Silva C."/>
            <person name="Delage L."/>
            <person name="Delaroque N."/>
            <person name="Dittami S.M."/>
            <person name="Doulbeau S."/>
            <person name="Elias M."/>
            <person name="Farnham G."/>
            <person name="Gachon C.M."/>
            <person name="Gschloessl B."/>
            <person name="Heesch S."/>
            <person name="Jabbari K."/>
            <person name="Jubin C."/>
            <person name="Kawai H."/>
            <person name="Kimura K."/>
            <person name="Kloareg B."/>
            <person name="Kupper F.C."/>
            <person name="Lang D."/>
            <person name="Le Bail A."/>
            <person name="Leblanc C."/>
            <person name="Lerouge P."/>
            <person name="Lohr M."/>
            <person name="Lopez P.J."/>
            <person name="Martens C."/>
            <person name="Maumus F."/>
            <person name="Michel G."/>
            <person name="Miranda-Saavedra D."/>
            <person name="Morales J."/>
            <person name="Moreau H."/>
            <person name="Motomura T."/>
            <person name="Nagasato C."/>
            <person name="Napoli C.A."/>
            <person name="Nelson D.R."/>
            <person name="Nyvall-Collen P."/>
            <person name="Peters A.F."/>
            <person name="Pommier C."/>
            <person name="Potin P."/>
            <person name="Poulain J."/>
            <person name="Quesneville H."/>
            <person name="Read B."/>
            <person name="Rensing S.A."/>
            <person name="Ritter A."/>
            <person name="Rousvoal S."/>
            <person name="Samanta M."/>
            <person name="Samson G."/>
            <person name="Schroeder D.C."/>
            <person name="Segurens B."/>
            <person name="Strittmatter M."/>
            <person name="Tonon T."/>
            <person name="Tregear J.W."/>
            <person name="Valentin K."/>
            <person name="von Dassow P."/>
            <person name="Yamagishi T."/>
            <person name="Van de Peer Y."/>
            <person name="Wincker P."/>
        </authorList>
    </citation>
    <scope>NUCLEOTIDE SEQUENCE [LARGE SCALE GENOMIC DNA]</scope>
    <source>
        <strain evidence="2">Ec32 / CCAP1310/4</strain>
    </source>
</reference>
<evidence type="ECO:0000313" key="1">
    <source>
        <dbReference type="EMBL" id="CBJ32539.1"/>
    </source>
</evidence>
<proteinExistence type="predicted"/>
<organism evidence="1 2">
    <name type="scientific">Ectocarpus siliculosus</name>
    <name type="common">Brown alga</name>
    <name type="synonym">Conferva siliculosa</name>
    <dbReference type="NCBI Taxonomy" id="2880"/>
    <lineage>
        <taxon>Eukaryota</taxon>
        <taxon>Sar</taxon>
        <taxon>Stramenopiles</taxon>
        <taxon>Ochrophyta</taxon>
        <taxon>PX clade</taxon>
        <taxon>Phaeophyceae</taxon>
        <taxon>Ectocarpales</taxon>
        <taxon>Ectocarpaceae</taxon>
        <taxon>Ectocarpus</taxon>
    </lineage>
</organism>
<gene>
    <name evidence="1" type="ORF">Esi_0346_0001</name>
</gene>
<protein>
    <submittedName>
        <fullName evidence="1">Uncharacterized protein</fullName>
    </submittedName>
</protein>
<evidence type="ECO:0000313" key="2">
    <source>
        <dbReference type="Proteomes" id="UP000002630"/>
    </source>
</evidence>
<dbReference type="AlphaFoldDB" id="D7FYJ7"/>
<dbReference type="InParanoid" id="D7FYJ7"/>
<dbReference type="EMBL" id="FN648538">
    <property type="protein sequence ID" value="CBJ32539.1"/>
    <property type="molecule type" value="Genomic_DNA"/>
</dbReference>
<dbReference type="EMBL" id="FN649740">
    <property type="protein sequence ID" value="CBJ32539.1"/>
    <property type="molecule type" value="Genomic_DNA"/>
</dbReference>
<keyword evidence="2" id="KW-1185">Reference proteome</keyword>
<dbReference type="Proteomes" id="UP000002630">
    <property type="component" value="Linkage Group LG15"/>
</dbReference>
<name>D7FYJ7_ECTSI</name>
<accession>D7FYJ7</accession>